<evidence type="ECO:0000259" key="3">
    <source>
        <dbReference type="PROSITE" id="PS51186"/>
    </source>
</evidence>
<name>A0ABQ3EFX6_9HYPH</name>
<keyword evidence="1" id="KW-0808">Transferase</keyword>
<dbReference type="PANTHER" id="PTHR43877">
    <property type="entry name" value="AMINOALKYLPHOSPHONATE N-ACETYLTRANSFERASE-RELATED-RELATED"/>
    <property type="match status" value="1"/>
</dbReference>
<reference evidence="5" key="1">
    <citation type="journal article" date="2019" name="Int. J. Syst. Evol. Microbiol.">
        <title>The Global Catalogue of Microorganisms (GCM) 10K type strain sequencing project: providing services to taxonomists for standard genome sequencing and annotation.</title>
        <authorList>
            <consortium name="The Broad Institute Genomics Platform"/>
            <consortium name="The Broad Institute Genome Sequencing Center for Infectious Disease"/>
            <person name="Wu L."/>
            <person name="Ma J."/>
        </authorList>
    </citation>
    <scope>NUCLEOTIDE SEQUENCE [LARGE SCALE GENOMIC DNA]</scope>
    <source>
        <strain evidence="5">KCTC 12861</strain>
    </source>
</reference>
<dbReference type="SUPFAM" id="SSF55729">
    <property type="entry name" value="Acyl-CoA N-acyltransferases (Nat)"/>
    <property type="match status" value="1"/>
</dbReference>
<dbReference type="Pfam" id="PF13673">
    <property type="entry name" value="Acetyltransf_10"/>
    <property type="match status" value="1"/>
</dbReference>
<gene>
    <name evidence="4" type="ORF">GCM10007094_28390</name>
</gene>
<dbReference type="InterPro" id="IPR016181">
    <property type="entry name" value="Acyl_CoA_acyltransferase"/>
</dbReference>
<dbReference type="RefSeq" id="WP_189437470.1">
    <property type="nucleotide sequence ID" value="NZ_BMXE01000005.1"/>
</dbReference>
<evidence type="ECO:0000313" key="4">
    <source>
        <dbReference type="EMBL" id="GHB37390.1"/>
    </source>
</evidence>
<dbReference type="Proteomes" id="UP000637980">
    <property type="component" value="Unassembled WGS sequence"/>
</dbReference>
<protein>
    <recommendedName>
        <fullName evidence="3">N-acetyltransferase domain-containing protein</fullName>
    </recommendedName>
</protein>
<accession>A0ABQ3EFX6</accession>
<dbReference type="Gene3D" id="3.40.630.30">
    <property type="match status" value="1"/>
</dbReference>
<dbReference type="PROSITE" id="PS51186">
    <property type="entry name" value="GNAT"/>
    <property type="match status" value="1"/>
</dbReference>
<dbReference type="EMBL" id="BMXE01000005">
    <property type="protein sequence ID" value="GHB37390.1"/>
    <property type="molecule type" value="Genomic_DNA"/>
</dbReference>
<proteinExistence type="predicted"/>
<keyword evidence="2" id="KW-0012">Acyltransferase</keyword>
<comment type="caution">
    <text evidence="4">The sequence shown here is derived from an EMBL/GenBank/DDBJ whole genome shotgun (WGS) entry which is preliminary data.</text>
</comment>
<feature type="domain" description="N-acetyltransferase" evidence="3">
    <location>
        <begin position="6"/>
        <end position="155"/>
    </location>
</feature>
<organism evidence="4 5">
    <name type="scientific">Pseudovibrio japonicus</name>
    <dbReference type="NCBI Taxonomy" id="366534"/>
    <lineage>
        <taxon>Bacteria</taxon>
        <taxon>Pseudomonadati</taxon>
        <taxon>Pseudomonadota</taxon>
        <taxon>Alphaproteobacteria</taxon>
        <taxon>Hyphomicrobiales</taxon>
        <taxon>Stappiaceae</taxon>
        <taxon>Pseudovibrio</taxon>
    </lineage>
</organism>
<dbReference type="PANTHER" id="PTHR43877:SF2">
    <property type="entry name" value="AMINOALKYLPHOSPHONATE N-ACETYLTRANSFERASE-RELATED"/>
    <property type="match status" value="1"/>
</dbReference>
<evidence type="ECO:0000313" key="5">
    <source>
        <dbReference type="Proteomes" id="UP000637980"/>
    </source>
</evidence>
<keyword evidence="5" id="KW-1185">Reference proteome</keyword>
<sequence length="156" mass="16983">MQDLDVLVRDAGPGDADGAVRVLRESISRLCEADHENEPGEASRWLANKTVDTFLKWLGDPNLVMRVAVRDGEIAAVGSCHISSRSVVLLYVAPEHRFAGVSSLLLSDLEEVLRHLGSGQMSLESTATALEFYRARGWKPKSEDAPSTLLVKQVGV</sequence>
<evidence type="ECO:0000256" key="2">
    <source>
        <dbReference type="ARBA" id="ARBA00023315"/>
    </source>
</evidence>
<evidence type="ECO:0000256" key="1">
    <source>
        <dbReference type="ARBA" id="ARBA00022679"/>
    </source>
</evidence>
<dbReference type="CDD" id="cd04301">
    <property type="entry name" value="NAT_SF"/>
    <property type="match status" value="1"/>
</dbReference>
<dbReference type="InterPro" id="IPR000182">
    <property type="entry name" value="GNAT_dom"/>
</dbReference>
<dbReference type="InterPro" id="IPR050832">
    <property type="entry name" value="Bact_Acetyltransf"/>
</dbReference>